<gene>
    <name evidence="2" type="ORF">ACFQE0_04190</name>
</gene>
<feature type="domain" description="UspA" evidence="1">
    <location>
        <begin position="213"/>
        <end position="267"/>
    </location>
</feature>
<evidence type="ECO:0000313" key="3">
    <source>
        <dbReference type="Proteomes" id="UP001596292"/>
    </source>
</evidence>
<dbReference type="Gene3D" id="3.40.50.12370">
    <property type="match status" value="1"/>
</dbReference>
<dbReference type="Proteomes" id="UP001596292">
    <property type="component" value="Unassembled WGS sequence"/>
</dbReference>
<keyword evidence="3" id="KW-1185">Reference proteome</keyword>
<dbReference type="CDD" id="cd00293">
    <property type="entry name" value="USP-like"/>
    <property type="match status" value="1"/>
</dbReference>
<evidence type="ECO:0000313" key="2">
    <source>
        <dbReference type="EMBL" id="MFC6788894.1"/>
    </source>
</evidence>
<evidence type="ECO:0000259" key="1">
    <source>
        <dbReference type="Pfam" id="PF00582"/>
    </source>
</evidence>
<accession>A0ABW2BG16</accession>
<dbReference type="RefSeq" id="WP_378967356.1">
    <property type="nucleotide sequence ID" value="NZ_JBHSWN010000001.1"/>
</dbReference>
<protein>
    <submittedName>
        <fullName evidence="2">Universal stress protein</fullName>
    </submittedName>
</protein>
<name>A0ABW2BG16_9HYPH</name>
<dbReference type="SUPFAM" id="SSF52402">
    <property type="entry name" value="Adenine nucleotide alpha hydrolases-like"/>
    <property type="match status" value="2"/>
</dbReference>
<proteinExistence type="predicted"/>
<dbReference type="InterPro" id="IPR006016">
    <property type="entry name" value="UspA"/>
</dbReference>
<organism evidence="2 3">
    <name type="scientific">Methylobacterium komagatae</name>
    <dbReference type="NCBI Taxonomy" id="374425"/>
    <lineage>
        <taxon>Bacteria</taxon>
        <taxon>Pseudomonadati</taxon>
        <taxon>Pseudomonadota</taxon>
        <taxon>Alphaproteobacteria</taxon>
        <taxon>Hyphomicrobiales</taxon>
        <taxon>Methylobacteriaceae</taxon>
        <taxon>Methylobacterium</taxon>
    </lineage>
</organism>
<comment type="caution">
    <text evidence="2">The sequence shown here is derived from an EMBL/GenBank/DDBJ whole genome shotgun (WGS) entry which is preliminary data.</text>
</comment>
<dbReference type="EMBL" id="JBHSWN010000001">
    <property type="protein sequence ID" value="MFC6788894.1"/>
    <property type="molecule type" value="Genomic_DNA"/>
</dbReference>
<reference evidence="3" key="1">
    <citation type="journal article" date="2019" name="Int. J. Syst. Evol. Microbiol.">
        <title>The Global Catalogue of Microorganisms (GCM) 10K type strain sequencing project: providing services to taxonomists for standard genome sequencing and annotation.</title>
        <authorList>
            <consortium name="The Broad Institute Genomics Platform"/>
            <consortium name="The Broad Institute Genome Sequencing Center for Infectious Disease"/>
            <person name="Wu L."/>
            <person name="Ma J."/>
        </authorList>
    </citation>
    <scope>NUCLEOTIDE SEQUENCE [LARGE SCALE GENOMIC DNA]</scope>
    <source>
        <strain evidence="3">CCUG 48316</strain>
    </source>
</reference>
<sequence length="270" mass="28274">MTYASIMVAMDLTPDARDRARVAGHLADAFHARLIGVAADQPALIAAPAGPTPGSMQALATSDEAILDRLRMVHAAFEDSVAGRSRVSWRSGIGAPLSFLVTQAAVADLVVLGARMGIEPTSFSVDPADALIQLGRPALIVPPGIDHLDASRIVIGWKNTREARRAVWDALPFLKRASIVGVVAVDDGQARDDTTAVIDFLRSHDIAADTVATDPFGATVGEALIEAAMERAAGLIVAGAHGHGRLREWAFGGVTRTLLTAAPICCLLSH</sequence>
<dbReference type="Pfam" id="PF00582">
    <property type="entry name" value="Usp"/>
    <property type="match status" value="1"/>
</dbReference>